<dbReference type="AlphaFoldDB" id="A0A1G8QWX3"/>
<feature type="transmembrane region" description="Helical" evidence="1">
    <location>
        <begin position="12"/>
        <end position="31"/>
    </location>
</feature>
<dbReference type="EMBL" id="FNCO01000021">
    <property type="protein sequence ID" value="SDJ09206.1"/>
    <property type="molecule type" value="Genomic_DNA"/>
</dbReference>
<gene>
    <name evidence="2" type="ORF">SAMN05216605_12191</name>
</gene>
<name>A0A1G8QWX3_9PSED</name>
<dbReference type="OrthoDB" id="7021847at2"/>
<keyword evidence="1" id="KW-0812">Transmembrane</keyword>
<sequence length="80" mass="8598">MSKIKFWALRTLFLIGQIPSALALLCFLIVWTKLGNISYTFAAVCCALLVLAVAFVQVTKVLDAGPGLTGVQEDSGPDIR</sequence>
<dbReference type="STRING" id="89065.SAMN05216605_12191"/>
<protein>
    <submittedName>
        <fullName evidence="2">Uncharacterized protein</fullName>
    </submittedName>
</protein>
<evidence type="ECO:0000313" key="3">
    <source>
        <dbReference type="Proteomes" id="UP000182894"/>
    </source>
</evidence>
<dbReference type="RefSeq" id="WP_074758233.1">
    <property type="nucleotide sequence ID" value="NZ_FNCO01000021.1"/>
</dbReference>
<reference evidence="3" key="1">
    <citation type="submission" date="2016-10" db="EMBL/GenBank/DDBJ databases">
        <authorList>
            <person name="Varghese N."/>
            <person name="Submissions S."/>
        </authorList>
    </citation>
    <scope>NUCLEOTIDE SEQUENCE [LARGE SCALE GENOMIC DNA]</scope>
    <source>
        <strain evidence="3">ATCC 700689</strain>
    </source>
</reference>
<keyword evidence="3" id="KW-1185">Reference proteome</keyword>
<evidence type="ECO:0000313" key="2">
    <source>
        <dbReference type="EMBL" id="SDJ09206.1"/>
    </source>
</evidence>
<accession>A0A1G8QWX3</accession>
<evidence type="ECO:0000256" key="1">
    <source>
        <dbReference type="SAM" id="Phobius"/>
    </source>
</evidence>
<organism evidence="2 3">
    <name type="scientific">Pseudomonas abietaniphila</name>
    <dbReference type="NCBI Taxonomy" id="89065"/>
    <lineage>
        <taxon>Bacteria</taxon>
        <taxon>Pseudomonadati</taxon>
        <taxon>Pseudomonadota</taxon>
        <taxon>Gammaproteobacteria</taxon>
        <taxon>Pseudomonadales</taxon>
        <taxon>Pseudomonadaceae</taxon>
        <taxon>Pseudomonas</taxon>
    </lineage>
</organism>
<proteinExistence type="predicted"/>
<dbReference type="Proteomes" id="UP000182894">
    <property type="component" value="Unassembled WGS sequence"/>
</dbReference>
<keyword evidence="1" id="KW-1133">Transmembrane helix</keyword>
<keyword evidence="1" id="KW-0472">Membrane</keyword>
<feature type="transmembrane region" description="Helical" evidence="1">
    <location>
        <begin position="37"/>
        <end position="56"/>
    </location>
</feature>